<dbReference type="AlphaFoldDB" id="A0A9P6LH34"/>
<dbReference type="PRINTS" id="PR00081">
    <property type="entry name" value="GDHRDH"/>
</dbReference>
<keyword evidence="2" id="KW-0560">Oxidoreductase</keyword>
<reference evidence="3" key="1">
    <citation type="submission" date="2020-03" db="EMBL/GenBank/DDBJ databases">
        <authorList>
            <person name="He L."/>
        </authorList>
    </citation>
    <scope>NUCLEOTIDE SEQUENCE</scope>
    <source>
        <strain evidence="3">CkLH20</strain>
    </source>
</reference>
<reference evidence="3" key="2">
    <citation type="submission" date="2020-11" db="EMBL/GenBank/DDBJ databases">
        <title>Whole genome sequencing of Colletotrichum sp.</title>
        <authorList>
            <person name="Li H."/>
        </authorList>
    </citation>
    <scope>NUCLEOTIDE SEQUENCE</scope>
    <source>
        <strain evidence="3">CkLH20</strain>
    </source>
</reference>
<dbReference type="GO" id="GO:0006633">
    <property type="term" value="P:fatty acid biosynthetic process"/>
    <property type="evidence" value="ECO:0007669"/>
    <property type="project" value="TreeGrafter"/>
</dbReference>
<dbReference type="InterPro" id="IPR002347">
    <property type="entry name" value="SDR_fam"/>
</dbReference>
<dbReference type="PANTHER" id="PTHR42760">
    <property type="entry name" value="SHORT-CHAIN DEHYDROGENASES/REDUCTASES FAMILY MEMBER"/>
    <property type="match status" value="1"/>
</dbReference>
<dbReference type="EMBL" id="JAATWM020000033">
    <property type="protein sequence ID" value="KAF9873118.1"/>
    <property type="molecule type" value="Genomic_DNA"/>
</dbReference>
<dbReference type="GO" id="GO:0048038">
    <property type="term" value="F:quinone binding"/>
    <property type="evidence" value="ECO:0007669"/>
    <property type="project" value="TreeGrafter"/>
</dbReference>
<dbReference type="OrthoDB" id="5840532at2759"/>
<dbReference type="GeneID" id="62165070"/>
<comment type="similarity">
    <text evidence="1">Belongs to the short-chain dehydrogenases/reductases (SDR) family.</text>
</comment>
<comment type="caution">
    <text evidence="3">The sequence shown here is derived from an EMBL/GenBank/DDBJ whole genome shotgun (WGS) entry which is preliminary data.</text>
</comment>
<dbReference type="Pfam" id="PF00106">
    <property type="entry name" value="adh_short"/>
    <property type="match status" value="1"/>
</dbReference>
<evidence type="ECO:0000256" key="2">
    <source>
        <dbReference type="ARBA" id="ARBA00023002"/>
    </source>
</evidence>
<dbReference type="CDD" id="cd05233">
    <property type="entry name" value="SDR_c"/>
    <property type="match status" value="1"/>
</dbReference>
<protein>
    <submittedName>
        <fullName evidence="3">Uncharacterized protein</fullName>
    </submittedName>
</protein>
<evidence type="ECO:0000313" key="4">
    <source>
        <dbReference type="Proteomes" id="UP000781932"/>
    </source>
</evidence>
<keyword evidence="4" id="KW-1185">Reference proteome</keyword>
<dbReference type="SUPFAM" id="SSF51735">
    <property type="entry name" value="NAD(P)-binding Rossmann-fold domains"/>
    <property type="match status" value="1"/>
</dbReference>
<proteinExistence type="inferred from homology"/>
<dbReference type="GO" id="GO:0016616">
    <property type="term" value="F:oxidoreductase activity, acting on the CH-OH group of donors, NAD or NADP as acceptor"/>
    <property type="evidence" value="ECO:0007669"/>
    <property type="project" value="TreeGrafter"/>
</dbReference>
<gene>
    <name evidence="3" type="ORF">CkaCkLH20_09281</name>
</gene>
<organism evidence="3 4">
    <name type="scientific">Colletotrichum karsti</name>
    <dbReference type="NCBI Taxonomy" id="1095194"/>
    <lineage>
        <taxon>Eukaryota</taxon>
        <taxon>Fungi</taxon>
        <taxon>Dikarya</taxon>
        <taxon>Ascomycota</taxon>
        <taxon>Pezizomycotina</taxon>
        <taxon>Sordariomycetes</taxon>
        <taxon>Hypocreomycetidae</taxon>
        <taxon>Glomerellales</taxon>
        <taxon>Glomerellaceae</taxon>
        <taxon>Colletotrichum</taxon>
        <taxon>Colletotrichum boninense species complex</taxon>
    </lineage>
</organism>
<name>A0A9P6LH34_9PEZI</name>
<dbReference type="Gene3D" id="3.40.50.720">
    <property type="entry name" value="NAD(P)-binding Rossmann-like Domain"/>
    <property type="match status" value="1"/>
</dbReference>
<dbReference type="InterPro" id="IPR036291">
    <property type="entry name" value="NAD(P)-bd_dom_sf"/>
</dbReference>
<dbReference type="RefSeq" id="XP_038742579.1">
    <property type="nucleotide sequence ID" value="XM_038891996.1"/>
</dbReference>
<dbReference type="Proteomes" id="UP000781932">
    <property type="component" value="Unassembled WGS sequence"/>
</dbReference>
<evidence type="ECO:0000256" key="1">
    <source>
        <dbReference type="ARBA" id="ARBA00006484"/>
    </source>
</evidence>
<dbReference type="PANTHER" id="PTHR42760:SF133">
    <property type="entry name" value="3-OXOACYL-[ACYL-CARRIER-PROTEIN] REDUCTASE"/>
    <property type="match status" value="1"/>
</dbReference>
<evidence type="ECO:0000313" key="3">
    <source>
        <dbReference type="EMBL" id="KAF9873118.1"/>
    </source>
</evidence>
<accession>A0A9P6LH34</accession>
<sequence length="280" mass="28566">MPQHRPVLVIIGAGSMGLAIARRLGPSHHVLISDFSATTLSAAEDSLRSTGHFFSSQKVDITSKDSVESFAATAASLGTVQTVVVTAGVSNAANDAKLIYLTNLVGASLIVETFLPHMAPGGSLTIIASVAGHLKPPNAALDDHFATAPVSELLNHSELDLAGDPGTAYSLSKRGCIVRARYAAIAWGRQGVRINTVSPGVVMTPMIGQVMQSAQGAGLQGMIDAVPLGRIGTPDDIAGAVAFLAGPDASYINGTDLVVDGGSRPTHRWRGVGAGPSASG</sequence>
<dbReference type="Pfam" id="PF13561">
    <property type="entry name" value="adh_short_C2"/>
    <property type="match status" value="1"/>
</dbReference>